<evidence type="ECO:0000313" key="3">
    <source>
        <dbReference type="Proteomes" id="UP001501011"/>
    </source>
</evidence>
<accession>A0ABP8IKY6</accession>
<protein>
    <recommendedName>
        <fullName evidence="1">LysM domain-containing protein</fullName>
    </recommendedName>
</protein>
<dbReference type="Pfam" id="PF04773">
    <property type="entry name" value="FecR"/>
    <property type="match status" value="1"/>
</dbReference>
<sequence>MGSLRSMNWLLSIFVMLVLALPQSVAEDWLYTVRKGDTIWGLSHKYLKEPLKFQEIQKYNNIQLDRQLPPGVTLKFPMEYLKFAPAEVDVTAINGSVYFVRRGIKKPLTLQHTLVLDDILVTEKDSSVALLFADGSKLLLGENSELVFDIQTKWGETGMVDSRMRLMKGSAEGRVKPLIGPGANFEVQTPSAVATVRGTEFRVRVDDKDPGVVFNEVDEGTVAVQLHENRASVKQGFGIKTATNLPLSKPKALLPKPIFVNAQDKYPGHPVTLTWQSIDGAKDYYFELFEDAAMTKLAHKAVLSSNQVELPEVELGAYSVRVRAIDSDGLQGLNGTHRFVISPVPSSPSLEQGASSYLTGQPIEFQWSEKSDATSYRWRLAEDRQFQSLVTEEILTTTRKTLAAGLPAGTYYWDVAAGNNQGFGKSSVAASFDVKLPQQPVVTPIAESMPSDEALSVYWSQVAMATEYQWQISSDRDFKRIIEEGTTRDTRVDVSDLPEQQLYIRVAAKGPYNQFRYSEIQEIDIVEPSNGKTAFSIGSVLLFILML</sequence>
<organism evidence="2 3">
    <name type="scientific">Kangiella marina</name>
    <dbReference type="NCBI Taxonomy" id="1079178"/>
    <lineage>
        <taxon>Bacteria</taxon>
        <taxon>Pseudomonadati</taxon>
        <taxon>Pseudomonadota</taxon>
        <taxon>Gammaproteobacteria</taxon>
        <taxon>Kangiellales</taxon>
        <taxon>Kangiellaceae</taxon>
        <taxon>Kangiella</taxon>
    </lineage>
</organism>
<evidence type="ECO:0000259" key="1">
    <source>
        <dbReference type="PROSITE" id="PS51782"/>
    </source>
</evidence>
<dbReference type="PANTHER" id="PTHR38731:SF1">
    <property type="entry name" value="FECR PROTEIN DOMAIN-CONTAINING PROTEIN"/>
    <property type="match status" value="1"/>
</dbReference>
<comment type="caution">
    <text evidence="2">The sequence shown here is derived from an EMBL/GenBank/DDBJ whole genome shotgun (WGS) entry which is preliminary data.</text>
</comment>
<reference evidence="3" key="1">
    <citation type="journal article" date="2019" name="Int. J. Syst. Evol. Microbiol.">
        <title>The Global Catalogue of Microorganisms (GCM) 10K type strain sequencing project: providing services to taxonomists for standard genome sequencing and annotation.</title>
        <authorList>
            <consortium name="The Broad Institute Genomics Platform"/>
            <consortium name="The Broad Institute Genome Sequencing Center for Infectious Disease"/>
            <person name="Wu L."/>
            <person name="Ma J."/>
        </authorList>
    </citation>
    <scope>NUCLEOTIDE SEQUENCE [LARGE SCALE GENOMIC DNA]</scope>
    <source>
        <strain evidence="3">JCM 17728</strain>
    </source>
</reference>
<dbReference type="EMBL" id="BAABFV010000001">
    <property type="protein sequence ID" value="GAA4361290.1"/>
    <property type="molecule type" value="Genomic_DNA"/>
</dbReference>
<dbReference type="Proteomes" id="UP001501011">
    <property type="component" value="Unassembled WGS sequence"/>
</dbReference>
<dbReference type="SMART" id="SM00257">
    <property type="entry name" value="LysM"/>
    <property type="match status" value="1"/>
</dbReference>
<dbReference type="InterPro" id="IPR013783">
    <property type="entry name" value="Ig-like_fold"/>
</dbReference>
<dbReference type="PROSITE" id="PS51782">
    <property type="entry name" value="LYSM"/>
    <property type="match status" value="1"/>
</dbReference>
<dbReference type="InterPro" id="IPR018392">
    <property type="entry name" value="LysM"/>
</dbReference>
<name>A0ABP8IKY6_9GAMM</name>
<dbReference type="RefSeq" id="WP_345292530.1">
    <property type="nucleotide sequence ID" value="NZ_BAABFV010000001.1"/>
</dbReference>
<feature type="domain" description="LysM" evidence="1">
    <location>
        <begin position="29"/>
        <end position="76"/>
    </location>
</feature>
<dbReference type="PANTHER" id="PTHR38731">
    <property type="entry name" value="LIPL45-RELATED LIPOPROTEIN-RELATED"/>
    <property type="match status" value="1"/>
</dbReference>
<gene>
    <name evidence="2" type="ORF">GCM10023151_14380</name>
</gene>
<evidence type="ECO:0000313" key="2">
    <source>
        <dbReference type="EMBL" id="GAA4361290.1"/>
    </source>
</evidence>
<dbReference type="CDD" id="cd00118">
    <property type="entry name" value="LysM"/>
    <property type="match status" value="1"/>
</dbReference>
<dbReference type="Gene3D" id="2.60.40.10">
    <property type="entry name" value="Immunoglobulins"/>
    <property type="match status" value="2"/>
</dbReference>
<dbReference type="InterPro" id="IPR036779">
    <property type="entry name" value="LysM_dom_sf"/>
</dbReference>
<dbReference type="Pfam" id="PF01476">
    <property type="entry name" value="LysM"/>
    <property type="match status" value="1"/>
</dbReference>
<dbReference type="SUPFAM" id="SSF54106">
    <property type="entry name" value="LysM domain"/>
    <property type="match status" value="1"/>
</dbReference>
<dbReference type="InterPro" id="IPR006860">
    <property type="entry name" value="FecR"/>
</dbReference>
<proteinExistence type="predicted"/>
<keyword evidence="3" id="KW-1185">Reference proteome</keyword>
<dbReference type="Gene3D" id="2.60.120.1440">
    <property type="match status" value="1"/>
</dbReference>
<dbReference type="Gene3D" id="3.10.350.10">
    <property type="entry name" value="LysM domain"/>
    <property type="match status" value="1"/>
</dbReference>